<name>A0A8X7S7L0_BRACI</name>
<proteinExistence type="predicted"/>
<gene>
    <name evidence="1" type="ORF">Bca52824_036647</name>
</gene>
<dbReference type="AlphaFoldDB" id="A0A8X7S7L0"/>
<sequence length="216" mass="24116">MKLQLSIEQLLNVIHGAKIALLPTLSSAIEKVELLFPVVKHAASRFGVPLYDDLVDSSNIICHMDCKSAELYSTTDVEVIFDIENANIARRLVSSLSKIIQLTNCALRDMGYLALKIWTIVFSMRERLPPLICKELDNGILEIMRVVNVNSPLPQVADTEIRSILTNLKHQAKTPLIVLLIIGDGDFLEILTTLSKSYHNTIMFHSASTALKMMKT</sequence>
<organism evidence="1 2">
    <name type="scientific">Brassica carinata</name>
    <name type="common">Ethiopian mustard</name>
    <name type="synonym">Abyssinian cabbage</name>
    <dbReference type="NCBI Taxonomy" id="52824"/>
    <lineage>
        <taxon>Eukaryota</taxon>
        <taxon>Viridiplantae</taxon>
        <taxon>Streptophyta</taxon>
        <taxon>Embryophyta</taxon>
        <taxon>Tracheophyta</taxon>
        <taxon>Spermatophyta</taxon>
        <taxon>Magnoliopsida</taxon>
        <taxon>eudicotyledons</taxon>
        <taxon>Gunneridae</taxon>
        <taxon>Pentapetalae</taxon>
        <taxon>rosids</taxon>
        <taxon>malvids</taxon>
        <taxon>Brassicales</taxon>
        <taxon>Brassicaceae</taxon>
        <taxon>Brassiceae</taxon>
        <taxon>Brassica</taxon>
    </lineage>
</organism>
<comment type="caution">
    <text evidence="1">The sequence shown here is derived from an EMBL/GenBank/DDBJ whole genome shotgun (WGS) entry which is preliminary data.</text>
</comment>
<keyword evidence="2" id="KW-1185">Reference proteome</keyword>
<evidence type="ECO:0000313" key="1">
    <source>
        <dbReference type="EMBL" id="KAG2300175.1"/>
    </source>
</evidence>
<reference evidence="1 2" key="1">
    <citation type="submission" date="2020-02" db="EMBL/GenBank/DDBJ databases">
        <authorList>
            <person name="Ma Q."/>
            <person name="Huang Y."/>
            <person name="Song X."/>
            <person name="Pei D."/>
        </authorList>
    </citation>
    <scope>NUCLEOTIDE SEQUENCE [LARGE SCALE GENOMIC DNA]</scope>
    <source>
        <strain evidence="1">Sxm20200214</strain>
        <tissue evidence="1">Leaf</tissue>
    </source>
</reference>
<dbReference type="Proteomes" id="UP000886595">
    <property type="component" value="Unassembled WGS sequence"/>
</dbReference>
<accession>A0A8X7S7L0</accession>
<evidence type="ECO:0000313" key="2">
    <source>
        <dbReference type="Proteomes" id="UP000886595"/>
    </source>
</evidence>
<dbReference type="EMBL" id="JAAMPC010000008">
    <property type="protein sequence ID" value="KAG2300175.1"/>
    <property type="molecule type" value="Genomic_DNA"/>
</dbReference>
<protein>
    <submittedName>
        <fullName evidence="1">Uncharacterized protein</fullName>
    </submittedName>
</protein>